<evidence type="ECO:0000256" key="7">
    <source>
        <dbReference type="SAM" id="Phobius"/>
    </source>
</evidence>
<keyword evidence="4" id="KW-0677">Repeat</keyword>
<feature type="transmembrane region" description="Helical" evidence="7">
    <location>
        <begin position="134"/>
        <end position="159"/>
    </location>
</feature>
<dbReference type="AlphaFoldDB" id="C6HW58"/>
<dbReference type="InterPro" id="IPR006037">
    <property type="entry name" value="RCK_C"/>
</dbReference>
<keyword evidence="10" id="KW-1185">Reference proteome</keyword>
<dbReference type="InterPro" id="IPR004680">
    <property type="entry name" value="Cit_transptr-like_dom"/>
</dbReference>
<dbReference type="GO" id="GO:0005886">
    <property type="term" value="C:plasma membrane"/>
    <property type="evidence" value="ECO:0007669"/>
    <property type="project" value="TreeGrafter"/>
</dbReference>
<dbReference type="EMBL" id="GG693868">
    <property type="protein sequence ID" value="EES53163.1"/>
    <property type="molecule type" value="Genomic_DNA"/>
</dbReference>
<proteinExistence type="predicted"/>
<evidence type="ECO:0000256" key="5">
    <source>
        <dbReference type="ARBA" id="ARBA00022989"/>
    </source>
</evidence>
<evidence type="ECO:0000256" key="1">
    <source>
        <dbReference type="ARBA" id="ARBA00004141"/>
    </source>
</evidence>
<feature type="transmembrane region" description="Helical" evidence="7">
    <location>
        <begin position="494"/>
        <end position="512"/>
    </location>
</feature>
<keyword evidence="5 7" id="KW-1133">Transmembrane helix</keyword>
<reference evidence="9 10" key="1">
    <citation type="journal article" date="2009" name="Appl. Environ. Microbiol.">
        <title>Community genomic and proteomic analyses of chemoautotrophic iron-oxidizing "Leptospirillum rubarum" (Group II) and "Leptospirillum ferrodiazotrophum" (Group III) bacteria in acid mine drainage biofilms.</title>
        <authorList>
            <person name="Goltsman D.S."/>
            <person name="Denef V.J."/>
            <person name="Singer S.W."/>
            <person name="VerBerkmoes N.C."/>
            <person name="Lefsrud M."/>
            <person name="Mueller R.S."/>
            <person name="Dick G.J."/>
            <person name="Sun C.L."/>
            <person name="Wheeler K.E."/>
            <person name="Zemla A."/>
            <person name="Baker B.J."/>
            <person name="Hauser L."/>
            <person name="Land M."/>
            <person name="Shah M.B."/>
            <person name="Thelen M.P."/>
            <person name="Hettich R.L."/>
            <person name="Banfield J.F."/>
        </authorList>
    </citation>
    <scope>NUCLEOTIDE SEQUENCE [LARGE SCALE GENOMIC DNA]</scope>
</reference>
<keyword evidence="3 7" id="KW-0812">Transmembrane</keyword>
<feature type="transmembrane region" description="Helical" evidence="7">
    <location>
        <begin position="572"/>
        <end position="592"/>
    </location>
</feature>
<dbReference type="SUPFAM" id="SSF116726">
    <property type="entry name" value="TrkA C-terminal domain-like"/>
    <property type="match status" value="1"/>
</dbReference>
<evidence type="ECO:0000256" key="2">
    <source>
        <dbReference type="ARBA" id="ARBA00022448"/>
    </source>
</evidence>
<feature type="transmembrane region" description="Helical" evidence="7">
    <location>
        <begin position="47"/>
        <end position="68"/>
    </location>
</feature>
<evidence type="ECO:0000256" key="3">
    <source>
        <dbReference type="ARBA" id="ARBA00022692"/>
    </source>
</evidence>
<feature type="transmembrane region" description="Helical" evidence="7">
    <location>
        <begin position="463"/>
        <end position="482"/>
    </location>
</feature>
<keyword evidence="6 7" id="KW-0472">Membrane</keyword>
<feature type="transmembrane region" description="Helical" evidence="7">
    <location>
        <begin position="612"/>
        <end position="632"/>
    </location>
</feature>
<protein>
    <submittedName>
        <fullName evidence="9">Probable citrate transporter</fullName>
    </submittedName>
</protein>
<dbReference type="Gene3D" id="3.30.70.1450">
    <property type="entry name" value="Regulator of K+ conductance, C-terminal domain"/>
    <property type="match status" value="1"/>
</dbReference>
<dbReference type="Pfam" id="PF02080">
    <property type="entry name" value="TrkA_C"/>
    <property type="match status" value="1"/>
</dbReference>
<comment type="subcellular location">
    <subcellularLocation>
        <location evidence="1">Membrane</location>
        <topology evidence="1">Multi-pass membrane protein</topology>
    </subcellularLocation>
</comment>
<organism evidence="9 10">
    <name type="scientific">Leptospirillum ferrodiazotrophum</name>
    <dbReference type="NCBI Taxonomy" id="412449"/>
    <lineage>
        <taxon>Bacteria</taxon>
        <taxon>Pseudomonadati</taxon>
        <taxon>Nitrospirota</taxon>
        <taxon>Nitrospiria</taxon>
        <taxon>Nitrospirales</taxon>
        <taxon>Nitrospiraceae</taxon>
        <taxon>Leptospirillum</taxon>
    </lineage>
</organism>
<evidence type="ECO:0000313" key="9">
    <source>
        <dbReference type="EMBL" id="EES53163.1"/>
    </source>
</evidence>
<name>C6HW58_9BACT</name>
<evidence type="ECO:0000256" key="4">
    <source>
        <dbReference type="ARBA" id="ARBA00022737"/>
    </source>
</evidence>
<dbReference type="InterPro" id="IPR036721">
    <property type="entry name" value="RCK_C_sf"/>
</dbReference>
<feature type="domain" description="RCK C-terminal" evidence="8">
    <location>
        <begin position="340"/>
        <end position="426"/>
    </location>
</feature>
<dbReference type="Pfam" id="PF03600">
    <property type="entry name" value="CitMHS"/>
    <property type="match status" value="1"/>
</dbReference>
<feature type="transmembrane region" description="Helical" evidence="7">
    <location>
        <begin position="440"/>
        <end position="457"/>
    </location>
</feature>
<sequence length="636" mass="68356">MHTVVVLSLLFFVVVLLSTRVLPLEIVVLSVPVALALTGVLPLDRAFSGFSQPAVIAIVSLFILSEGLSRTKVVRKVALLLGRIRHTHPRLLLPALLLSVGLFSMFLNDTGTTALFLPVALSLLREARLSRKPFLLPLGYAAILGGSATLIGTSSNIVVSGYLESLSVPPFHMFDFLPIGGGAFLLGGAWLLLTGKRVAGDAESPEPLTTNGDDRPYDLEIVLEQDFPYSGKKFEETPLATTIGLTLSKSHDSAPITARQRAQTFLRASWDWSRKIAPATSPERTDAPANESREEALAAGQHLHVVGTLDQLQRLADIKGVSLEPVHAFLPGSQSGGERTTLGPLMESENWIFAQAVLSPRSGMVGRKLSSLHFLLPPEVDIVGVHREGGRRAPGHLADMTLEAGDILLLLGPRPAISELSGRNIFLYLDRYERETFRSGKALTALLILGGVVLSNVMEWLPLSLSALIGALLMVLSGCLTIEEARGALEWRVIMLLGGLFPLGWALSATGIGQSLASHLGTPGLLPHPLLLLALLMGTTALLVQFLSHNLVALVMAPIAMDLSRTFHLSPYPLMMGVAFASTFAFLTPFSHPVNTLLWGPGDYRLGDFMRRGAPVLALAFAWGLVSIPHFFPFGG</sequence>
<feature type="transmembrane region" description="Helical" evidence="7">
    <location>
        <begin position="171"/>
        <end position="193"/>
    </location>
</feature>
<evidence type="ECO:0000313" key="10">
    <source>
        <dbReference type="Proteomes" id="UP000009374"/>
    </source>
</evidence>
<dbReference type="Proteomes" id="UP000009374">
    <property type="component" value="Unassembled WGS sequence"/>
</dbReference>
<evidence type="ECO:0000256" key="6">
    <source>
        <dbReference type="ARBA" id="ARBA00023136"/>
    </source>
</evidence>
<dbReference type="PROSITE" id="PS51202">
    <property type="entry name" value="RCK_C"/>
    <property type="match status" value="1"/>
</dbReference>
<accession>C6HW58</accession>
<dbReference type="GO" id="GO:0008324">
    <property type="term" value="F:monoatomic cation transmembrane transporter activity"/>
    <property type="evidence" value="ECO:0007669"/>
    <property type="project" value="InterPro"/>
</dbReference>
<dbReference type="PANTHER" id="PTHR43652">
    <property type="entry name" value="BASIC AMINO ACID ANTIPORTER YFCC-RELATED"/>
    <property type="match status" value="1"/>
</dbReference>
<feature type="transmembrane region" description="Helical" evidence="7">
    <location>
        <begin position="532"/>
        <end position="560"/>
    </location>
</feature>
<gene>
    <name evidence="9" type="ORF">UBAL3_80290038</name>
</gene>
<evidence type="ECO:0000259" key="8">
    <source>
        <dbReference type="PROSITE" id="PS51202"/>
    </source>
</evidence>
<keyword evidence="2" id="KW-0813">Transport</keyword>
<dbReference type="GO" id="GO:0006813">
    <property type="term" value="P:potassium ion transport"/>
    <property type="evidence" value="ECO:0007669"/>
    <property type="project" value="InterPro"/>
</dbReference>
<dbReference type="PANTHER" id="PTHR43652:SF2">
    <property type="entry name" value="BASIC AMINO ACID ANTIPORTER YFCC-RELATED"/>
    <property type="match status" value="1"/>
</dbReference>
<dbReference type="InterPro" id="IPR051679">
    <property type="entry name" value="DASS-Related_Transporters"/>
</dbReference>